<feature type="compositionally biased region" description="Polar residues" evidence="6">
    <location>
        <begin position="220"/>
        <end position="230"/>
    </location>
</feature>
<dbReference type="SUPFAM" id="SSF57667">
    <property type="entry name" value="beta-beta-alpha zinc fingers"/>
    <property type="match status" value="3"/>
</dbReference>
<feature type="domain" description="C2H2-type" evidence="7">
    <location>
        <begin position="533"/>
        <end position="561"/>
    </location>
</feature>
<dbReference type="Pfam" id="PF00096">
    <property type="entry name" value="zf-C2H2"/>
    <property type="match status" value="2"/>
</dbReference>
<keyword evidence="2" id="KW-0677">Repeat</keyword>
<dbReference type="EMBL" id="JAWDGP010001709">
    <property type="protein sequence ID" value="KAK3788966.1"/>
    <property type="molecule type" value="Genomic_DNA"/>
</dbReference>
<evidence type="ECO:0000256" key="3">
    <source>
        <dbReference type="ARBA" id="ARBA00022771"/>
    </source>
</evidence>
<feature type="region of interest" description="Disordered" evidence="6">
    <location>
        <begin position="389"/>
        <end position="408"/>
    </location>
</feature>
<feature type="domain" description="C2H2-type" evidence="7">
    <location>
        <begin position="592"/>
        <end position="619"/>
    </location>
</feature>
<evidence type="ECO:0000256" key="1">
    <source>
        <dbReference type="ARBA" id="ARBA00022723"/>
    </source>
</evidence>
<keyword evidence="3 5" id="KW-0863">Zinc-finger</keyword>
<evidence type="ECO:0000259" key="7">
    <source>
        <dbReference type="PROSITE" id="PS50157"/>
    </source>
</evidence>
<reference evidence="8" key="1">
    <citation type="journal article" date="2023" name="G3 (Bethesda)">
        <title>A reference genome for the long-term kleptoplast-retaining sea slug Elysia crispata morphotype clarki.</title>
        <authorList>
            <person name="Eastman K.E."/>
            <person name="Pendleton A.L."/>
            <person name="Shaikh M.A."/>
            <person name="Suttiyut T."/>
            <person name="Ogas R."/>
            <person name="Tomko P."/>
            <person name="Gavelis G."/>
            <person name="Widhalm J.R."/>
            <person name="Wisecaver J.H."/>
        </authorList>
    </citation>
    <scope>NUCLEOTIDE SEQUENCE</scope>
    <source>
        <strain evidence="8">ECLA1</strain>
    </source>
</reference>
<sequence>MEFTLPSQKPEEDTGQIGSSWKSLNARLYSHLGRFSESAENVGKTSLLYFLGGMRSIREVLHSGPLTSENSEKSWDLLNRLSLECLPRFILLYERHKLFTSSQAEDECVCHFLMRLRHLCNICFLGEQTQSCFTSRVVEGLANSQLKQYFQRFNPSQLLLATNQYIEQHCSDCDSKLSNFHLSEKSRKEELLNKTNTCYKSKVEREKDKNAKDKEKRENPSVTATRSQTQSRRKKILIKKKSNHKKEEKEAKIEAPVQQRSCKLLQLTQGDNGAKTKLKKGQRQNPNSSSTGLNIMGRKICALNLERGMKTRSKSHVHLGTDHNRTLPLTESMCSSEDKFIHERKNYKVTAKNRLERKSVKPPRGRVANMSKGSIAGISVQITPTKILTPEHKSSVRTKPGPKPKPPPWEEGILTCDFCHKYFKRDWFFQCHKILKHSSPDTVQCTLCSASPFSSNTELLAHVRFQHRNGQLRHACPICNKHFRVRAQLREHHKIEHHGRVEFSCSTCPKKFKSAKVFDRHSQQCKANSEISYPCSTCGQNFSTKQKLERHVRSSHTGEKPFECLECHCRFAMKCDLTAHMKVHNQDRARHYQCHVCGKTFFERYYLPRHMLQHQGIKNFSCQHCGDLFTTNYGLRKHCWRKHGQPRPKLRKSLGSEVKDRNVISIVSEKQTLPPPPPPPSIHQENKSLISLSTVPPNLSNVSHPEIGDLPSQEPYLSQKVFVTGSGATNGNNQATNQSYQQTGPIWHGDRNKDASCPITQETFPTHSTHCLASSTSSGNISEASDAASPSDTTLSYLQTLTPLIILEQQSQNCNPYSTESVLTPLLTQVQQDLQSADYLHRDQRMQQPQDTIFLKEAANAHSSVIMSRIQKATAEDVVHPEACNTNERQEKTHRTLHSTLIHSGTFVGETDAMQASMSSAQDRPDALPYVSETVSDTNKSVEDPYSQLPSVDDAQSLSDGRHSSSADGFYFSYCK</sequence>
<dbReference type="Proteomes" id="UP001283361">
    <property type="component" value="Unassembled WGS sequence"/>
</dbReference>
<dbReference type="FunFam" id="3.30.160.60:FF:000100">
    <property type="entry name" value="Zinc finger 45-like"/>
    <property type="match status" value="1"/>
</dbReference>
<dbReference type="Gene3D" id="3.30.160.60">
    <property type="entry name" value="Classic Zinc Finger"/>
    <property type="match status" value="4"/>
</dbReference>
<feature type="region of interest" description="Disordered" evidence="6">
    <location>
        <begin position="202"/>
        <end position="233"/>
    </location>
</feature>
<dbReference type="GO" id="GO:0000981">
    <property type="term" value="F:DNA-binding transcription factor activity, RNA polymerase II-specific"/>
    <property type="evidence" value="ECO:0007669"/>
    <property type="project" value="TreeGrafter"/>
</dbReference>
<dbReference type="GO" id="GO:0000977">
    <property type="term" value="F:RNA polymerase II transcription regulatory region sequence-specific DNA binding"/>
    <property type="evidence" value="ECO:0007669"/>
    <property type="project" value="TreeGrafter"/>
</dbReference>
<name>A0AAE1AKU3_9GAST</name>
<organism evidence="8 9">
    <name type="scientific">Elysia crispata</name>
    <name type="common">lettuce slug</name>
    <dbReference type="NCBI Taxonomy" id="231223"/>
    <lineage>
        <taxon>Eukaryota</taxon>
        <taxon>Metazoa</taxon>
        <taxon>Spiralia</taxon>
        <taxon>Lophotrochozoa</taxon>
        <taxon>Mollusca</taxon>
        <taxon>Gastropoda</taxon>
        <taxon>Heterobranchia</taxon>
        <taxon>Euthyneura</taxon>
        <taxon>Panpulmonata</taxon>
        <taxon>Sacoglossa</taxon>
        <taxon>Placobranchoidea</taxon>
        <taxon>Plakobranchidae</taxon>
        <taxon>Elysia</taxon>
    </lineage>
</organism>
<dbReference type="PROSITE" id="PS50157">
    <property type="entry name" value="ZINC_FINGER_C2H2_2"/>
    <property type="match status" value="5"/>
</dbReference>
<gene>
    <name evidence="8" type="ORF">RRG08_065314</name>
</gene>
<evidence type="ECO:0000256" key="5">
    <source>
        <dbReference type="PROSITE-ProRule" id="PRU00042"/>
    </source>
</evidence>
<feature type="region of interest" description="Disordered" evidence="6">
    <location>
        <begin position="269"/>
        <end position="293"/>
    </location>
</feature>
<feature type="domain" description="C2H2-type" evidence="7">
    <location>
        <begin position="562"/>
        <end position="589"/>
    </location>
</feature>
<feature type="compositionally biased region" description="Basic and acidic residues" evidence="6">
    <location>
        <begin position="202"/>
        <end position="219"/>
    </location>
</feature>
<evidence type="ECO:0000313" key="9">
    <source>
        <dbReference type="Proteomes" id="UP001283361"/>
    </source>
</evidence>
<accession>A0AAE1AKU3</accession>
<keyword evidence="9" id="KW-1185">Reference proteome</keyword>
<dbReference type="PANTHER" id="PTHR24409">
    <property type="entry name" value="ZINC FINGER PROTEIN 142"/>
    <property type="match status" value="1"/>
</dbReference>
<dbReference type="GO" id="GO:0005634">
    <property type="term" value="C:nucleus"/>
    <property type="evidence" value="ECO:0007669"/>
    <property type="project" value="TreeGrafter"/>
</dbReference>
<dbReference type="SMART" id="SM00355">
    <property type="entry name" value="ZnF_C2H2"/>
    <property type="match status" value="8"/>
</dbReference>
<comment type="caution">
    <text evidence="8">The sequence shown here is derived from an EMBL/GenBank/DDBJ whole genome shotgun (WGS) entry which is preliminary data.</text>
</comment>
<feature type="domain" description="C2H2-type" evidence="7">
    <location>
        <begin position="474"/>
        <end position="502"/>
    </location>
</feature>
<dbReference type="PROSITE" id="PS00028">
    <property type="entry name" value="ZINC_FINGER_C2H2_1"/>
    <property type="match status" value="6"/>
</dbReference>
<dbReference type="PANTHER" id="PTHR24409:SF295">
    <property type="entry name" value="AZ2-RELATED"/>
    <property type="match status" value="1"/>
</dbReference>
<keyword evidence="4" id="KW-0862">Zinc</keyword>
<feature type="region of interest" description="Disordered" evidence="6">
    <location>
        <begin position="770"/>
        <end position="791"/>
    </location>
</feature>
<feature type="region of interest" description="Disordered" evidence="6">
    <location>
        <begin position="935"/>
        <end position="964"/>
    </location>
</feature>
<protein>
    <recommendedName>
        <fullName evidence="7">C2H2-type domain-containing protein</fullName>
    </recommendedName>
</protein>
<keyword evidence="1" id="KW-0479">Metal-binding</keyword>
<feature type="domain" description="C2H2-type" evidence="7">
    <location>
        <begin position="620"/>
        <end position="648"/>
    </location>
</feature>
<dbReference type="InterPro" id="IPR013087">
    <property type="entry name" value="Znf_C2H2_type"/>
</dbReference>
<dbReference type="GO" id="GO:0008270">
    <property type="term" value="F:zinc ion binding"/>
    <property type="evidence" value="ECO:0007669"/>
    <property type="project" value="UniProtKB-KW"/>
</dbReference>
<evidence type="ECO:0000313" key="8">
    <source>
        <dbReference type="EMBL" id="KAK3788966.1"/>
    </source>
</evidence>
<feature type="compositionally biased region" description="Polar residues" evidence="6">
    <location>
        <begin position="283"/>
        <end position="293"/>
    </location>
</feature>
<evidence type="ECO:0000256" key="2">
    <source>
        <dbReference type="ARBA" id="ARBA00022737"/>
    </source>
</evidence>
<feature type="compositionally biased region" description="Polar residues" evidence="6">
    <location>
        <begin position="948"/>
        <end position="959"/>
    </location>
</feature>
<proteinExistence type="predicted"/>
<evidence type="ECO:0000256" key="6">
    <source>
        <dbReference type="SAM" id="MobiDB-lite"/>
    </source>
</evidence>
<dbReference type="InterPro" id="IPR036236">
    <property type="entry name" value="Znf_C2H2_sf"/>
</dbReference>
<dbReference type="AlphaFoldDB" id="A0AAE1AKU3"/>
<evidence type="ECO:0000256" key="4">
    <source>
        <dbReference type="ARBA" id="ARBA00022833"/>
    </source>
</evidence>